<dbReference type="EMBL" id="JAAMPC010000001">
    <property type="protein sequence ID" value="KAG2329197.1"/>
    <property type="molecule type" value="Genomic_DNA"/>
</dbReference>
<dbReference type="InterPro" id="IPR013187">
    <property type="entry name" value="F-box-assoc_dom_typ3"/>
</dbReference>
<dbReference type="PANTHER" id="PTHR31111:SF25">
    <property type="entry name" value="F-BOX ASSOCIATED UBIQUITINATION EFFECTOR FAMILY PROTEIN"/>
    <property type="match status" value="1"/>
</dbReference>
<feature type="domain" description="F-box associated beta-propeller type 3" evidence="2">
    <location>
        <begin position="61"/>
        <end position="301"/>
    </location>
</feature>
<feature type="domain" description="F-box" evidence="1">
    <location>
        <begin position="2"/>
        <end position="31"/>
    </location>
</feature>
<dbReference type="PANTHER" id="PTHR31111">
    <property type="entry name" value="BNAA05G37150D PROTEIN-RELATED"/>
    <property type="match status" value="1"/>
</dbReference>
<reference evidence="3 4" key="1">
    <citation type="submission" date="2020-02" db="EMBL/GenBank/DDBJ databases">
        <authorList>
            <person name="Ma Q."/>
            <person name="Huang Y."/>
            <person name="Song X."/>
            <person name="Pei D."/>
        </authorList>
    </citation>
    <scope>NUCLEOTIDE SEQUENCE [LARGE SCALE GENOMIC DNA]</scope>
    <source>
        <strain evidence="3">Sxm20200214</strain>
        <tissue evidence="3">Leaf</tissue>
    </source>
</reference>
<accession>A0A8X8BC43</accession>
<protein>
    <recommendedName>
        <fullName evidence="5">F-box associated domain-containing protein</fullName>
    </recommendedName>
</protein>
<dbReference type="NCBIfam" id="TIGR01640">
    <property type="entry name" value="F_box_assoc_1"/>
    <property type="match status" value="1"/>
</dbReference>
<dbReference type="SUPFAM" id="SSF81383">
    <property type="entry name" value="F-box domain"/>
    <property type="match status" value="1"/>
</dbReference>
<dbReference type="Pfam" id="PF00646">
    <property type="entry name" value="F-box"/>
    <property type="match status" value="1"/>
</dbReference>
<dbReference type="AlphaFoldDB" id="A0A8X8BC43"/>
<evidence type="ECO:0000259" key="1">
    <source>
        <dbReference type="Pfam" id="PF00646"/>
    </source>
</evidence>
<proteinExistence type="predicted"/>
<sequence length="362" mass="42103">MQILARLPANLLLQFKCVSRLWYSMISSPYFANLFRKTPSLLRERRVYLVDHDAQGDYTLCSTLSEKHRSNIYRFDQVTPVMGGGCFVNALRGLMCSRIGTRVRICNLTTKQQVELPLVVSSITGDDSNMWNHFGYDPIQEEYKVISLTWEMTQERVVRSDHHVLVLGPGASWRRITQSFPPHRPYSQGISIGRHLYYGAWTDDNTCVVVRFDMTSETFNLIKLPVEAGIVWDTRATNVMNYRGKLAVFDYSFLERKDMMDLWSFEDDRQWWTKKTFSLPTSILYLLSMGDLFVQSTSREGMIRCFVHDDSVVRGSMICDLETCKFTEGFLSCILPRRPSEIRSLPTSYYWDDFESIMYLEA</sequence>
<dbReference type="OrthoDB" id="687122at2759"/>
<comment type="caution">
    <text evidence="3">The sequence shown here is derived from an EMBL/GenBank/DDBJ whole genome shotgun (WGS) entry which is preliminary data.</text>
</comment>
<dbReference type="Pfam" id="PF08268">
    <property type="entry name" value="FBA_3"/>
    <property type="match status" value="1"/>
</dbReference>
<evidence type="ECO:0000313" key="3">
    <source>
        <dbReference type="EMBL" id="KAG2329197.1"/>
    </source>
</evidence>
<organism evidence="3 4">
    <name type="scientific">Brassica carinata</name>
    <name type="common">Ethiopian mustard</name>
    <name type="synonym">Abyssinian cabbage</name>
    <dbReference type="NCBI Taxonomy" id="52824"/>
    <lineage>
        <taxon>Eukaryota</taxon>
        <taxon>Viridiplantae</taxon>
        <taxon>Streptophyta</taxon>
        <taxon>Embryophyta</taxon>
        <taxon>Tracheophyta</taxon>
        <taxon>Spermatophyta</taxon>
        <taxon>Magnoliopsida</taxon>
        <taxon>eudicotyledons</taxon>
        <taxon>Gunneridae</taxon>
        <taxon>Pentapetalae</taxon>
        <taxon>rosids</taxon>
        <taxon>malvids</taxon>
        <taxon>Brassicales</taxon>
        <taxon>Brassicaceae</taxon>
        <taxon>Brassiceae</taxon>
        <taxon>Brassica</taxon>
    </lineage>
</organism>
<evidence type="ECO:0008006" key="5">
    <source>
        <dbReference type="Google" id="ProtNLM"/>
    </source>
</evidence>
<name>A0A8X8BC43_BRACI</name>
<dbReference type="InterPro" id="IPR036047">
    <property type="entry name" value="F-box-like_dom_sf"/>
</dbReference>
<dbReference type="InterPro" id="IPR017451">
    <property type="entry name" value="F-box-assoc_interact_dom"/>
</dbReference>
<dbReference type="InterPro" id="IPR001810">
    <property type="entry name" value="F-box_dom"/>
</dbReference>
<keyword evidence="4" id="KW-1185">Reference proteome</keyword>
<evidence type="ECO:0000313" key="4">
    <source>
        <dbReference type="Proteomes" id="UP000886595"/>
    </source>
</evidence>
<evidence type="ECO:0000259" key="2">
    <source>
        <dbReference type="Pfam" id="PF08268"/>
    </source>
</evidence>
<dbReference type="Proteomes" id="UP000886595">
    <property type="component" value="Unassembled WGS sequence"/>
</dbReference>
<gene>
    <name evidence="3" type="ORF">Bca52824_000377</name>
</gene>